<dbReference type="EMBL" id="CAJVCH010553368">
    <property type="protein sequence ID" value="CAG7829896.1"/>
    <property type="molecule type" value="Genomic_DNA"/>
</dbReference>
<gene>
    <name evidence="1" type="ORF">AFUS01_LOCUS39736</name>
</gene>
<protein>
    <recommendedName>
        <fullName evidence="3">Acidic fibroblast growth factor intracellular-binding protein</fullName>
    </recommendedName>
</protein>
<dbReference type="AlphaFoldDB" id="A0A8J2LX23"/>
<sequence length="333" mass="39265">MNTYTEVDTFVGNHTLVDPDIYQLWLEGNSAQEAATALQQKGEKLLQFPPRLMDQWILQMDAATQNMVISKYYEFDDLVMREILGKKLSSRQRKDLDEVSEKTNFNLKSCRRQFDNAKRVFKTVEELPGSLYHNVKSNFYLPDHLAKKYSAVVFIAENRFETNKRKLQYLTFQDFYACAMSIMTHWKSPIEDEDATADVEREFLMDLRDLRCLLDKEKEHKTGVCQKLRGRVSERIYSEVEQNFKVYSRTLINLAYGLNHNKELRDLFIDLVEKYIEPCKHLNWPLNDMKAFLEVYTESGVQLDIMKLQPGLRTVWKRYMDGISGCLIPMYHN</sequence>
<dbReference type="Proteomes" id="UP000708208">
    <property type="component" value="Unassembled WGS sequence"/>
</dbReference>
<dbReference type="InterPro" id="IPR008614">
    <property type="entry name" value="FIBP"/>
</dbReference>
<name>A0A8J2LX23_9HEXA</name>
<dbReference type="OrthoDB" id="16955at2759"/>
<dbReference type="GO" id="GO:0005634">
    <property type="term" value="C:nucleus"/>
    <property type="evidence" value="ECO:0007669"/>
    <property type="project" value="TreeGrafter"/>
</dbReference>
<evidence type="ECO:0000313" key="1">
    <source>
        <dbReference type="EMBL" id="CAG7829896.1"/>
    </source>
</evidence>
<evidence type="ECO:0008006" key="3">
    <source>
        <dbReference type="Google" id="ProtNLM"/>
    </source>
</evidence>
<reference evidence="1" key="1">
    <citation type="submission" date="2021-06" db="EMBL/GenBank/DDBJ databases">
        <authorList>
            <person name="Hodson N. C."/>
            <person name="Mongue J. A."/>
            <person name="Jaron S. K."/>
        </authorList>
    </citation>
    <scope>NUCLEOTIDE SEQUENCE</scope>
</reference>
<organism evidence="1 2">
    <name type="scientific">Allacma fusca</name>
    <dbReference type="NCBI Taxonomy" id="39272"/>
    <lineage>
        <taxon>Eukaryota</taxon>
        <taxon>Metazoa</taxon>
        <taxon>Ecdysozoa</taxon>
        <taxon>Arthropoda</taxon>
        <taxon>Hexapoda</taxon>
        <taxon>Collembola</taxon>
        <taxon>Symphypleona</taxon>
        <taxon>Sminthuridae</taxon>
        <taxon>Allacma</taxon>
    </lineage>
</organism>
<dbReference type="PANTHER" id="PTHR13223">
    <property type="entry name" value="ACIDIC FIBROBLAST GROWTH FACTOR INTRACELLULAR BINDING PROTEIN"/>
    <property type="match status" value="1"/>
</dbReference>
<dbReference type="PANTHER" id="PTHR13223:SF2">
    <property type="entry name" value="ACIDIC FIBROBLAST GROWTH FACTOR INTRACELLULAR-BINDING PROTEIN"/>
    <property type="match status" value="1"/>
</dbReference>
<keyword evidence="2" id="KW-1185">Reference proteome</keyword>
<evidence type="ECO:0000313" key="2">
    <source>
        <dbReference type="Proteomes" id="UP000708208"/>
    </source>
</evidence>
<comment type="caution">
    <text evidence="1">The sequence shown here is derived from an EMBL/GenBank/DDBJ whole genome shotgun (WGS) entry which is preliminary data.</text>
</comment>
<dbReference type="Pfam" id="PF05427">
    <property type="entry name" value="FIBP"/>
    <property type="match status" value="2"/>
</dbReference>
<proteinExistence type="predicted"/>
<accession>A0A8J2LX23</accession>